<accession>B3P8K0</accession>
<dbReference type="InterPro" id="IPR027417">
    <property type="entry name" value="P-loop_NTPase"/>
</dbReference>
<dbReference type="eggNOG" id="KOG0390">
    <property type="taxonomic scope" value="Eukaryota"/>
</dbReference>
<evidence type="ECO:0000259" key="2">
    <source>
        <dbReference type="Pfam" id="PF10382"/>
    </source>
</evidence>
<proteinExistence type="predicted"/>
<dbReference type="HOGENOM" id="CLU_584324_0_0_1"/>
<organism evidence="3 4">
    <name type="scientific">Drosophila erecta</name>
    <name type="common">Fruit fly</name>
    <dbReference type="NCBI Taxonomy" id="7220"/>
    <lineage>
        <taxon>Eukaryota</taxon>
        <taxon>Metazoa</taxon>
        <taxon>Ecdysozoa</taxon>
        <taxon>Arthropoda</taxon>
        <taxon>Hexapoda</taxon>
        <taxon>Insecta</taxon>
        <taxon>Pterygota</taxon>
        <taxon>Neoptera</taxon>
        <taxon>Endopterygota</taxon>
        <taxon>Diptera</taxon>
        <taxon>Brachycera</taxon>
        <taxon>Muscomorpha</taxon>
        <taxon>Ephydroidea</taxon>
        <taxon>Drosophilidae</taxon>
        <taxon>Drosophila</taxon>
        <taxon>Sophophora</taxon>
    </lineage>
</organism>
<keyword evidence="4" id="KW-1185">Reference proteome</keyword>
<reference evidence="3 4" key="2">
    <citation type="journal article" date="2008" name="Bioinformatics">
        <title>Assembly reconciliation.</title>
        <authorList>
            <person name="Zimin A.V."/>
            <person name="Smith D.R."/>
            <person name="Sutton G."/>
            <person name="Yorke J.A."/>
        </authorList>
    </citation>
    <scope>NUCLEOTIDE SEQUENCE [LARGE SCALE GENOMIC DNA]</scope>
    <source>
        <strain evidence="3 4">TSC#14021-0224.01</strain>
    </source>
</reference>
<dbReference type="Proteomes" id="UP000008711">
    <property type="component" value="Unassembled WGS sequence"/>
</dbReference>
<dbReference type="OMA" id="WCQKIDA"/>
<gene>
    <name evidence="3" type="primary">Dere\GG11163</name>
    <name evidence="3" type="ORF">Dere_GG11163</name>
</gene>
<dbReference type="KEGG" id="der:6554794"/>
<evidence type="ECO:0000313" key="3">
    <source>
        <dbReference type="EMBL" id="EDV54095.1"/>
    </source>
</evidence>
<evidence type="ECO:0000256" key="1">
    <source>
        <dbReference type="SAM" id="MobiDB-lite"/>
    </source>
</evidence>
<reference evidence="3 4" key="1">
    <citation type="journal article" date="2007" name="Nature">
        <title>Evolution of genes and genomes on the Drosophila phylogeny.</title>
        <authorList>
            <consortium name="Drosophila 12 Genomes Consortium"/>
            <person name="Clark A.G."/>
            <person name="Eisen M.B."/>
            <person name="Smith D.R."/>
            <person name="Bergman C.M."/>
            <person name="Oliver B."/>
            <person name="Markow T.A."/>
            <person name="Kaufman T.C."/>
            <person name="Kellis M."/>
            <person name="Gelbart W."/>
            <person name="Iyer V.N."/>
            <person name="Pollard D.A."/>
            <person name="Sackton T.B."/>
            <person name="Larracuente A.M."/>
            <person name="Singh N.D."/>
            <person name="Abad J.P."/>
            <person name="Abt D.N."/>
            <person name="Adryan B."/>
            <person name="Aguade M."/>
            <person name="Akashi H."/>
            <person name="Anderson W.W."/>
            <person name="Aquadro C.F."/>
            <person name="Ardell D.H."/>
            <person name="Arguello R."/>
            <person name="Artieri C.G."/>
            <person name="Barbash D.A."/>
            <person name="Barker D."/>
            <person name="Barsanti P."/>
            <person name="Batterham P."/>
            <person name="Batzoglou S."/>
            <person name="Begun D."/>
            <person name="Bhutkar A."/>
            <person name="Blanco E."/>
            <person name="Bosak S.A."/>
            <person name="Bradley R.K."/>
            <person name="Brand A.D."/>
            <person name="Brent M.R."/>
            <person name="Brooks A.N."/>
            <person name="Brown R.H."/>
            <person name="Butlin R.K."/>
            <person name="Caggese C."/>
            <person name="Calvi B.R."/>
            <person name="Bernardo de Carvalho A."/>
            <person name="Caspi A."/>
            <person name="Castrezana S."/>
            <person name="Celniker S.E."/>
            <person name="Chang J.L."/>
            <person name="Chapple C."/>
            <person name="Chatterji S."/>
            <person name="Chinwalla A."/>
            <person name="Civetta A."/>
            <person name="Clifton S.W."/>
            <person name="Comeron J.M."/>
            <person name="Costello J.C."/>
            <person name="Coyne J.A."/>
            <person name="Daub J."/>
            <person name="David R.G."/>
            <person name="Delcher A.L."/>
            <person name="Delehaunty K."/>
            <person name="Do C.B."/>
            <person name="Ebling H."/>
            <person name="Edwards K."/>
            <person name="Eickbush T."/>
            <person name="Evans J.D."/>
            <person name="Filipski A."/>
            <person name="Findeiss S."/>
            <person name="Freyhult E."/>
            <person name="Fulton L."/>
            <person name="Fulton R."/>
            <person name="Garcia A.C."/>
            <person name="Gardiner A."/>
            <person name="Garfield D.A."/>
            <person name="Garvin B.E."/>
            <person name="Gibson G."/>
            <person name="Gilbert D."/>
            <person name="Gnerre S."/>
            <person name="Godfrey J."/>
            <person name="Good R."/>
            <person name="Gotea V."/>
            <person name="Gravely B."/>
            <person name="Greenberg A.J."/>
            <person name="Griffiths-Jones S."/>
            <person name="Gross S."/>
            <person name="Guigo R."/>
            <person name="Gustafson E.A."/>
            <person name="Haerty W."/>
            <person name="Hahn M.W."/>
            <person name="Halligan D.L."/>
            <person name="Halpern A.L."/>
            <person name="Halter G.M."/>
            <person name="Han M.V."/>
            <person name="Heger A."/>
            <person name="Hillier L."/>
            <person name="Hinrichs A.S."/>
            <person name="Holmes I."/>
            <person name="Hoskins R.A."/>
            <person name="Hubisz M.J."/>
            <person name="Hultmark D."/>
            <person name="Huntley M.A."/>
            <person name="Jaffe D.B."/>
            <person name="Jagadeeshan S."/>
            <person name="Jeck W.R."/>
            <person name="Johnson J."/>
            <person name="Jones C.D."/>
            <person name="Jordan W.C."/>
            <person name="Karpen G.H."/>
            <person name="Kataoka E."/>
            <person name="Keightley P.D."/>
            <person name="Kheradpour P."/>
            <person name="Kirkness E.F."/>
            <person name="Koerich L.B."/>
            <person name="Kristiansen K."/>
            <person name="Kudrna D."/>
            <person name="Kulathinal R.J."/>
            <person name="Kumar S."/>
            <person name="Kwok R."/>
            <person name="Lander E."/>
            <person name="Langley C.H."/>
            <person name="Lapoint R."/>
            <person name="Lazzaro B.P."/>
            <person name="Lee S.J."/>
            <person name="Levesque L."/>
            <person name="Li R."/>
            <person name="Lin C.F."/>
            <person name="Lin M.F."/>
            <person name="Lindblad-Toh K."/>
            <person name="Llopart A."/>
            <person name="Long M."/>
            <person name="Low L."/>
            <person name="Lozovsky E."/>
            <person name="Lu J."/>
            <person name="Luo M."/>
            <person name="Machado C.A."/>
            <person name="Makalowski W."/>
            <person name="Marzo M."/>
            <person name="Matsuda M."/>
            <person name="Matzkin L."/>
            <person name="McAllister B."/>
            <person name="McBride C.S."/>
            <person name="McKernan B."/>
            <person name="McKernan K."/>
            <person name="Mendez-Lago M."/>
            <person name="Minx P."/>
            <person name="Mollenhauer M.U."/>
            <person name="Montooth K."/>
            <person name="Mount S.M."/>
            <person name="Mu X."/>
            <person name="Myers E."/>
            <person name="Negre B."/>
            <person name="Newfeld S."/>
            <person name="Nielsen R."/>
            <person name="Noor M.A."/>
            <person name="O'Grady P."/>
            <person name="Pachter L."/>
            <person name="Papaceit M."/>
            <person name="Parisi M.J."/>
            <person name="Parisi M."/>
            <person name="Parts L."/>
            <person name="Pedersen J.S."/>
            <person name="Pesole G."/>
            <person name="Phillippy A.M."/>
            <person name="Ponting C.P."/>
            <person name="Pop M."/>
            <person name="Porcelli D."/>
            <person name="Powell J.R."/>
            <person name="Prohaska S."/>
            <person name="Pruitt K."/>
            <person name="Puig M."/>
            <person name="Quesneville H."/>
            <person name="Ram K.R."/>
            <person name="Rand D."/>
            <person name="Rasmussen M.D."/>
            <person name="Reed L.K."/>
            <person name="Reenan R."/>
            <person name="Reily A."/>
            <person name="Remington K.A."/>
            <person name="Rieger T.T."/>
            <person name="Ritchie M.G."/>
            <person name="Robin C."/>
            <person name="Rogers Y.H."/>
            <person name="Rohde C."/>
            <person name="Rozas J."/>
            <person name="Rubenfield M.J."/>
            <person name="Ruiz A."/>
            <person name="Russo S."/>
            <person name="Salzberg S.L."/>
            <person name="Sanchez-Gracia A."/>
            <person name="Saranga D.J."/>
            <person name="Sato H."/>
            <person name="Schaeffer S.W."/>
            <person name="Schatz M.C."/>
            <person name="Schlenke T."/>
            <person name="Schwartz R."/>
            <person name="Segarra C."/>
            <person name="Singh R.S."/>
            <person name="Sirot L."/>
            <person name="Sirota M."/>
            <person name="Sisneros N.B."/>
            <person name="Smith C.D."/>
            <person name="Smith T.F."/>
            <person name="Spieth J."/>
            <person name="Stage D.E."/>
            <person name="Stark A."/>
            <person name="Stephan W."/>
            <person name="Strausberg R.L."/>
            <person name="Strempel S."/>
            <person name="Sturgill D."/>
            <person name="Sutton G."/>
            <person name="Sutton G.G."/>
            <person name="Tao W."/>
            <person name="Teichmann S."/>
            <person name="Tobari Y.N."/>
            <person name="Tomimura Y."/>
            <person name="Tsolas J.M."/>
            <person name="Valente V.L."/>
            <person name="Venter E."/>
            <person name="Venter J.C."/>
            <person name="Vicario S."/>
            <person name="Vieira F.G."/>
            <person name="Vilella A.J."/>
            <person name="Villasante A."/>
            <person name="Walenz B."/>
            <person name="Wang J."/>
            <person name="Wasserman M."/>
            <person name="Watts T."/>
            <person name="Wilson D."/>
            <person name="Wilson R.K."/>
            <person name="Wing R.A."/>
            <person name="Wolfner M.F."/>
            <person name="Wong A."/>
            <person name="Wong G.K."/>
            <person name="Wu C.I."/>
            <person name="Wu G."/>
            <person name="Yamamoto D."/>
            <person name="Yang H.P."/>
            <person name="Yang S.P."/>
            <person name="Yorke J.A."/>
            <person name="Yoshida K."/>
            <person name="Zdobnov E."/>
            <person name="Zhang P."/>
            <person name="Zhang Y."/>
            <person name="Zimin A.V."/>
            <person name="Baldwin J."/>
            <person name="Abdouelleil A."/>
            <person name="Abdulkadir J."/>
            <person name="Abebe A."/>
            <person name="Abera B."/>
            <person name="Abreu J."/>
            <person name="Acer S.C."/>
            <person name="Aftuck L."/>
            <person name="Alexander A."/>
            <person name="An P."/>
            <person name="Anderson E."/>
            <person name="Anderson S."/>
            <person name="Arachi H."/>
            <person name="Azer M."/>
            <person name="Bachantsang P."/>
            <person name="Barry A."/>
            <person name="Bayul T."/>
            <person name="Berlin A."/>
            <person name="Bessette D."/>
            <person name="Bloom T."/>
            <person name="Blye J."/>
            <person name="Boguslavskiy L."/>
            <person name="Bonnet C."/>
            <person name="Boukhgalter B."/>
            <person name="Bourzgui I."/>
            <person name="Brown A."/>
            <person name="Cahill P."/>
            <person name="Channer S."/>
            <person name="Cheshatsang Y."/>
            <person name="Chuda L."/>
            <person name="Citroen M."/>
            <person name="Collymore A."/>
            <person name="Cooke P."/>
            <person name="Costello M."/>
            <person name="D'Aco K."/>
            <person name="Daza R."/>
            <person name="De Haan G."/>
            <person name="DeGray S."/>
            <person name="DeMaso C."/>
            <person name="Dhargay N."/>
            <person name="Dooley K."/>
            <person name="Dooley E."/>
            <person name="Doricent M."/>
            <person name="Dorje P."/>
            <person name="Dorjee K."/>
            <person name="Dupes A."/>
            <person name="Elong R."/>
            <person name="Falk J."/>
            <person name="Farina A."/>
            <person name="Faro S."/>
            <person name="Ferguson D."/>
            <person name="Fisher S."/>
            <person name="Foley C.D."/>
            <person name="Franke A."/>
            <person name="Friedrich D."/>
            <person name="Gadbois L."/>
            <person name="Gearin G."/>
            <person name="Gearin C.R."/>
            <person name="Giannoukos G."/>
            <person name="Goode T."/>
            <person name="Graham J."/>
            <person name="Grandbois E."/>
            <person name="Grewal S."/>
            <person name="Gyaltsen K."/>
            <person name="Hafez N."/>
            <person name="Hagos B."/>
            <person name="Hall J."/>
            <person name="Henson C."/>
            <person name="Hollinger A."/>
            <person name="Honan T."/>
            <person name="Huard M.D."/>
            <person name="Hughes L."/>
            <person name="Hurhula B."/>
            <person name="Husby M.E."/>
            <person name="Kamat A."/>
            <person name="Kanga B."/>
            <person name="Kashin S."/>
            <person name="Khazanovich D."/>
            <person name="Kisner P."/>
            <person name="Lance K."/>
            <person name="Lara M."/>
            <person name="Lee W."/>
            <person name="Lennon N."/>
            <person name="Letendre F."/>
            <person name="LeVine R."/>
            <person name="Lipovsky A."/>
            <person name="Liu X."/>
            <person name="Liu J."/>
            <person name="Liu S."/>
            <person name="Lokyitsang T."/>
            <person name="Lokyitsang Y."/>
            <person name="Lubonja R."/>
            <person name="Lui A."/>
            <person name="MacDonald P."/>
            <person name="Magnisalis V."/>
            <person name="Maru K."/>
            <person name="Matthews C."/>
            <person name="McCusker W."/>
            <person name="McDonough S."/>
            <person name="Mehta T."/>
            <person name="Meldrim J."/>
            <person name="Meneus L."/>
            <person name="Mihai O."/>
            <person name="Mihalev A."/>
            <person name="Mihova T."/>
            <person name="Mittelman R."/>
            <person name="Mlenga V."/>
            <person name="Montmayeur A."/>
            <person name="Mulrain L."/>
            <person name="Navidi A."/>
            <person name="Naylor J."/>
            <person name="Negash T."/>
            <person name="Nguyen T."/>
            <person name="Nguyen N."/>
            <person name="Nicol R."/>
            <person name="Norbu C."/>
            <person name="Norbu N."/>
            <person name="Novod N."/>
            <person name="O'Neill B."/>
            <person name="Osman S."/>
            <person name="Markiewicz E."/>
            <person name="Oyono O.L."/>
            <person name="Patti C."/>
            <person name="Phunkhang P."/>
            <person name="Pierre F."/>
            <person name="Priest M."/>
            <person name="Raghuraman S."/>
            <person name="Rege F."/>
            <person name="Reyes R."/>
            <person name="Rise C."/>
            <person name="Rogov P."/>
            <person name="Ross K."/>
            <person name="Ryan E."/>
            <person name="Settipalli S."/>
            <person name="Shea T."/>
            <person name="Sherpa N."/>
            <person name="Shi L."/>
            <person name="Shih D."/>
            <person name="Sparrow T."/>
            <person name="Spaulding J."/>
            <person name="Stalker J."/>
            <person name="Stange-Thomann N."/>
            <person name="Stavropoulos S."/>
            <person name="Stone C."/>
            <person name="Strader C."/>
            <person name="Tesfaye S."/>
            <person name="Thomson T."/>
            <person name="Thoulutsang Y."/>
            <person name="Thoulutsang D."/>
            <person name="Topham K."/>
            <person name="Topping I."/>
            <person name="Tsamla T."/>
            <person name="Vassiliev H."/>
            <person name="Vo A."/>
            <person name="Wangchuk T."/>
            <person name="Wangdi T."/>
            <person name="Weiand M."/>
            <person name="Wilkinson J."/>
            <person name="Wilson A."/>
            <person name="Yadav S."/>
            <person name="Young G."/>
            <person name="Yu Q."/>
            <person name="Zembek L."/>
            <person name="Zhong D."/>
            <person name="Zimmer A."/>
            <person name="Zwirko Z."/>
            <person name="Jaffe D.B."/>
            <person name="Alvarez P."/>
            <person name="Brockman W."/>
            <person name="Butler J."/>
            <person name="Chin C."/>
            <person name="Gnerre S."/>
            <person name="Grabherr M."/>
            <person name="Kleber M."/>
            <person name="Mauceli E."/>
            <person name="MacCallum I."/>
        </authorList>
    </citation>
    <scope>NUCLEOTIDE SEQUENCE [LARGE SCALE GENOMIC DNA]</scope>
    <source>
        <strain evidence="3 4">TSC#14021-0224.01</strain>
    </source>
</reference>
<dbReference type="EMBL" id="CH954182">
    <property type="protein sequence ID" value="EDV54095.1"/>
    <property type="molecule type" value="Genomic_DNA"/>
</dbReference>
<dbReference type="AlphaFoldDB" id="B3P8K0"/>
<evidence type="ECO:0000313" key="4">
    <source>
        <dbReference type="Proteomes" id="UP000008711"/>
    </source>
</evidence>
<dbReference type="Gene3D" id="1.20.120.850">
    <property type="entry name" value="SWI2/SNF2 ATPases, N-terminal domain"/>
    <property type="match status" value="1"/>
</dbReference>
<dbReference type="InterPro" id="IPR018838">
    <property type="entry name" value="ZGRF1-like_N"/>
</dbReference>
<dbReference type="OrthoDB" id="413460at2759"/>
<feature type="domain" description="5'-3' DNA helicase ZGRF1-like N-terminal" evidence="2">
    <location>
        <begin position="60"/>
        <end position="132"/>
    </location>
</feature>
<feature type="compositionally biased region" description="Polar residues" evidence="1">
    <location>
        <begin position="20"/>
        <end position="42"/>
    </location>
</feature>
<protein>
    <submittedName>
        <fullName evidence="3">GG11163</fullName>
    </submittedName>
</protein>
<name>B3P8K0_DROER</name>
<dbReference type="Pfam" id="PF10382">
    <property type="entry name" value="ZGRF1-like_N"/>
    <property type="match status" value="1"/>
</dbReference>
<dbReference type="PhylomeDB" id="B3P8K0"/>
<feature type="region of interest" description="Disordered" evidence="1">
    <location>
        <begin position="1"/>
        <end position="50"/>
    </location>
</feature>
<sequence>MRRAAKRENEDPHPKVEPQSPCSWPNSTLPSEWGTSGGSQSLGPRALKAGENPLKDSRIFHVLWRNQTTKKHKTWTGNGTLVVTGSVVTLKDDTGKVVDTMTCFRQRELRENDQLEVGSRDVEVQEEIKTVEECFTQRQLEIDNWCQKIDAQNGYADTSSPLLIARAPFKKIKSEADALTPSHMEIVQHKMKHVSYEAPTSGTSHVLEKKMCEQNSLKKDNPPMEFTQSEFLCLLAPAELQKRILIFLSDYAETSKVKSPLLKEVVRTVCDHPVLLKTLVNKTELQELMEVLDTILPPWPDMGLYDSAKFEFLHVMLDNLVAERGEKCCILANSEDCLTLVRGYCQSYSLDHAQLDGPKKVDLFNSLAEGEPMVGLILTSDLSQLRALRCKHLIIYNLNAREHANKLLAVGAMDTTIYTLITAGGSTEELQFYSQMAGNTDDNLADWTAIEPPFDCDFFEETAISDSLDCIQRVYSRKIKVKT</sequence>
<feature type="compositionally biased region" description="Basic and acidic residues" evidence="1">
    <location>
        <begin position="1"/>
        <end position="16"/>
    </location>
</feature>
<dbReference type="Gene3D" id="3.40.50.300">
    <property type="entry name" value="P-loop containing nucleotide triphosphate hydrolases"/>
    <property type="match status" value="1"/>
</dbReference>